<reference evidence="2 3" key="1">
    <citation type="submission" date="2021-10" db="EMBL/GenBank/DDBJ databases">
        <title>Lutispora strain m25 sp. nov., a thermophilic, non-spore-forming bacterium isolated from a lab-scale methanogenic bioreactor digesting anaerobic sludge.</title>
        <authorList>
            <person name="El Houari A."/>
            <person name="Mcdonald J."/>
        </authorList>
    </citation>
    <scope>NUCLEOTIDE SEQUENCE [LARGE SCALE GENOMIC DNA]</scope>
    <source>
        <strain evidence="3">m25</strain>
    </source>
</reference>
<feature type="transmembrane region" description="Helical" evidence="1">
    <location>
        <begin position="319"/>
        <end position="341"/>
    </location>
</feature>
<keyword evidence="1" id="KW-1133">Transmembrane helix</keyword>
<keyword evidence="1" id="KW-0472">Membrane</keyword>
<accession>A0ABT1NM82</accession>
<evidence type="ECO:0000313" key="3">
    <source>
        <dbReference type="Proteomes" id="UP001651880"/>
    </source>
</evidence>
<proteinExistence type="predicted"/>
<dbReference type="RefSeq" id="WP_255228769.1">
    <property type="nucleotide sequence ID" value="NZ_JAJEKE010000019.1"/>
</dbReference>
<name>A0ABT1NM82_9FIRM</name>
<keyword evidence="1" id="KW-0812">Transmembrane</keyword>
<evidence type="ECO:0000256" key="1">
    <source>
        <dbReference type="SAM" id="Phobius"/>
    </source>
</evidence>
<dbReference type="Gene3D" id="2.20.28.30">
    <property type="entry name" value="RNA polymerase ii, chain L"/>
    <property type="match status" value="1"/>
</dbReference>
<dbReference type="EMBL" id="JAJEKE010000019">
    <property type="protein sequence ID" value="MCQ1531243.1"/>
    <property type="molecule type" value="Genomic_DNA"/>
</dbReference>
<organism evidence="2 3">
    <name type="scientific">Lutispora saccharofermentans</name>
    <dbReference type="NCBI Taxonomy" id="3024236"/>
    <lineage>
        <taxon>Bacteria</taxon>
        <taxon>Bacillati</taxon>
        <taxon>Bacillota</taxon>
        <taxon>Clostridia</taxon>
        <taxon>Lutisporales</taxon>
        <taxon>Lutisporaceae</taxon>
        <taxon>Lutispora</taxon>
    </lineage>
</organism>
<evidence type="ECO:0000313" key="2">
    <source>
        <dbReference type="EMBL" id="MCQ1531243.1"/>
    </source>
</evidence>
<dbReference type="Proteomes" id="UP001651880">
    <property type="component" value="Unassembled WGS sequence"/>
</dbReference>
<protein>
    <recommendedName>
        <fullName evidence="4">ATP-binding protein</fullName>
    </recommendedName>
</protein>
<comment type="caution">
    <text evidence="2">The sequence shown here is derived from an EMBL/GenBank/DDBJ whole genome shotgun (WGS) entry which is preliminary data.</text>
</comment>
<keyword evidence="3" id="KW-1185">Reference proteome</keyword>
<gene>
    <name evidence="2" type="ORF">LJD61_17085</name>
</gene>
<dbReference type="PANTHER" id="PTHR37826:SF3">
    <property type="entry name" value="J DOMAIN-CONTAINING PROTEIN"/>
    <property type="match status" value="1"/>
</dbReference>
<evidence type="ECO:0008006" key="4">
    <source>
        <dbReference type="Google" id="ProtNLM"/>
    </source>
</evidence>
<sequence length="342" mass="38485">MAVESIKCPSCGGGLKFDPEIQKSKCEYCLSEFTTEELDKLAESFENKSAGHGHLMGYICNSCGAEVVTEETTSATFCYYCHNPVLLTERLTGEFKPTKIIPFAYDKDKAVSRFLSWAETKKFVPKDFYSASQLEKITGIYIPYWMADVEADVNYSGKGVNLRVWRTGNTEYTEHKEFRIDRRGTIDVDNIHEIAMRKIDKALIDSISPYDESKAVDFSMSYLSGFFAEKYDIQKEEIKPGIEDRAKAYASNLLQDTIGSYHKVYMNNTDMDISIKGWNYTLLPAWILTYIYHGKTYIYAVNGQTGKSFGELPVDGKKLGAATGMIAAAVFAISIIGGMLLW</sequence>
<dbReference type="PANTHER" id="PTHR37826">
    <property type="entry name" value="FLOTILLIN BAND_7_5 DOMAIN PROTEIN"/>
    <property type="match status" value="1"/>
</dbReference>